<keyword evidence="2" id="KW-1185">Reference proteome</keyword>
<accession>A0A4R8A7G0</accession>
<dbReference type="Gene3D" id="1.10.3290.10">
    <property type="entry name" value="Fido-like domain"/>
    <property type="match status" value="1"/>
</dbReference>
<proteinExistence type="predicted"/>
<dbReference type="RefSeq" id="WP_134167425.1">
    <property type="nucleotide sequence ID" value="NZ_SODD01000001.1"/>
</dbReference>
<evidence type="ECO:0000313" key="2">
    <source>
        <dbReference type="Proteomes" id="UP000294743"/>
    </source>
</evidence>
<dbReference type="SUPFAM" id="SSF140931">
    <property type="entry name" value="Fic-like"/>
    <property type="match status" value="1"/>
</dbReference>
<organism evidence="1 2">
    <name type="scientific">Breznakia blatticola</name>
    <dbReference type="NCBI Taxonomy" id="1754012"/>
    <lineage>
        <taxon>Bacteria</taxon>
        <taxon>Bacillati</taxon>
        <taxon>Bacillota</taxon>
        <taxon>Erysipelotrichia</taxon>
        <taxon>Erysipelotrichales</taxon>
        <taxon>Erysipelotrichaceae</taxon>
        <taxon>Breznakia</taxon>
    </lineage>
</organism>
<dbReference type="Proteomes" id="UP000294743">
    <property type="component" value="Unassembled WGS sequence"/>
</dbReference>
<name>A0A4R8A7G0_9FIRM</name>
<evidence type="ECO:0000313" key="1">
    <source>
        <dbReference type="EMBL" id="TDW26418.1"/>
    </source>
</evidence>
<dbReference type="EMBL" id="SODD01000001">
    <property type="protein sequence ID" value="TDW26418.1"/>
    <property type="molecule type" value="Genomic_DNA"/>
</dbReference>
<dbReference type="InterPro" id="IPR036597">
    <property type="entry name" value="Fido-like_dom_sf"/>
</dbReference>
<reference evidence="1 2" key="1">
    <citation type="submission" date="2019-03" db="EMBL/GenBank/DDBJ databases">
        <title>Genomic Encyclopedia of Type Strains, Phase IV (KMG-IV): sequencing the most valuable type-strain genomes for metagenomic binning, comparative biology and taxonomic classification.</title>
        <authorList>
            <person name="Goeker M."/>
        </authorList>
    </citation>
    <scope>NUCLEOTIDE SEQUENCE [LARGE SCALE GENOMIC DNA]</scope>
    <source>
        <strain evidence="1 2">DSM 28867</strain>
    </source>
</reference>
<dbReference type="AlphaFoldDB" id="A0A4R8A7G0"/>
<sequence>MIVMNVTDLLKEQTLYYRSFVSRSIFFALSEQKQYLSYAEVYALAFNASEFILTISPQQIYAILNYKHAFNQMLELASSKKDIDEHDVLELVQLLYKDANIEVTYRNTQAKLAFKEVLDTFHHSKVRVIKRQYKQVASLYLAMRKGEPFTQGNTCVCELLLNYMLLKWQLTPHVFLKDDASYVATCINKQNASGFATYLQETAIQEREIIDKCIVRE</sequence>
<comment type="caution">
    <text evidence="1">The sequence shown here is derived from an EMBL/GenBank/DDBJ whole genome shotgun (WGS) entry which is preliminary data.</text>
</comment>
<protein>
    <recommendedName>
        <fullName evidence="3">Fido domain-containing protein</fullName>
    </recommendedName>
</protein>
<evidence type="ECO:0008006" key="3">
    <source>
        <dbReference type="Google" id="ProtNLM"/>
    </source>
</evidence>
<dbReference type="OrthoDB" id="9813719at2"/>
<gene>
    <name evidence="1" type="ORF">EDD63_101133</name>
</gene>